<comment type="similarity">
    <text evidence="2 8">Belongs to the Mediator complex subunit 17 family.</text>
</comment>
<evidence type="ECO:0000256" key="5">
    <source>
        <dbReference type="ARBA" id="ARBA00023163"/>
    </source>
</evidence>
<keyword evidence="11" id="KW-1185">Reference proteome</keyword>
<name>A0A164ZQH1_9AGAM</name>
<dbReference type="GO" id="GO:0016592">
    <property type="term" value="C:mediator complex"/>
    <property type="evidence" value="ECO:0007669"/>
    <property type="project" value="InterPro"/>
</dbReference>
<evidence type="ECO:0000256" key="4">
    <source>
        <dbReference type="ARBA" id="ARBA00023015"/>
    </source>
</evidence>
<dbReference type="OrthoDB" id="10251234at2759"/>
<dbReference type="EMBL" id="KV419396">
    <property type="protein sequence ID" value="KZS97956.1"/>
    <property type="molecule type" value="Genomic_DNA"/>
</dbReference>
<evidence type="ECO:0000256" key="2">
    <source>
        <dbReference type="ARBA" id="ARBA00005635"/>
    </source>
</evidence>
<organism evidence="10 11">
    <name type="scientific">Sistotremastrum niveocremeum HHB9708</name>
    <dbReference type="NCBI Taxonomy" id="1314777"/>
    <lineage>
        <taxon>Eukaryota</taxon>
        <taxon>Fungi</taxon>
        <taxon>Dikarya</taxon>
        <taxon>Basidiomycota</taxon>
        <taxon>Agaricomycotina</taxon>
        <taxon>Agaricomycetes</taxon>
        <taxon>Sistotremastrales</taxon>
        <taxon>Sistotremastraceae</taxon>
        <taxon>Sertulicium</taxon>
        <taxon>Sertulicium niveocremeum</taxon>
    </lineage>
</organism>
<dbReference type="STRING" id="1314777.A0A164ZQH1"/>
<keyword evidence="6 8" id="KW-0539">Nucleus</keyword>
<proteinExistence type="inferred from homology"/>
<feature type="compositionally biased region" description="Acidic residues" evidence="9">
    <location>
        <begin position="68"/>
        <end position="79"/>
    </location>
</feature>
<dbReference type="GO" id="GO:0006357">
    <property type="term" value="P:regulation of transcription by RNA polymerase II"/>
    <property type="evidence" value="ECO:0007669"/>
    <property type="project" value="InterPro"/>
</dbReference>
<feature type="region of interest" description="Disordered" evidence="9">
    <location>
        <begin position="58"/>
        <end position="92"/>
    </location>
</feature>
<evidence type="ECO:0000256" key="8">
    <source>
        <dbReference type="RuleBase" id="RU364140"/>
    </source>
</evidence>
<evidence type="ECO:0000256" key="7">
    <source>
        <dbReference type="ARBA" id="ARBA00032014"/>
    </source>
</evidence>
<evidence type="ECO:0000256" key="6">
    <source>
        <dbReference type="ARBA" id="ARBA00023242"/>
    </source>
</evidence>
<gene>
    <name evidence="8" type="primary">MED17</name>
    <name evidence="10" type="ORF">SISNIDRAFT_546980</name>
</gene>
<dbReference type="AlphaFoldDB" id="A0A164ZQH1"/>
<keyword evidence="4 8" id="KW-0805">Transcription regulation</keyword>
<dbReference type="Pfam" id="PF10156">
    <property type="entry name" value="Med17"/>
    <property type="match status" value="1"/>
</dbReference>
<dbReference type="GO" id="GO:0003712">
    <property type="term" value="F:transcription coregulator activity"/>
    <property type="evidence" value="ECO:0007669"/>
    <property type="project" value="InterPro"/>
</dbReference>
<evidence type="ECO:0000256" key="3">
    <source>
        <dbReference type="ARBA" id="ARBA00019610"/>
    </source>
</evidence>
<feature type="region of interest" description="Disordered" evidence="9">
    <location>
        <begin position="1"/>
        <end position="20"/>
    </location>
</feature>
<comment type="subunit">
    <text evidence="8">Component of the Mediator complex.</text>
</comment>
<protein>
    <recommendedName>
        <fullName evidence="3 8">Mediator of RNA polymerase II transcription subunit 17</fullName>
    </recommendedName>
    <alternativeName>
        <fullName evidence="7 8">Mediator complex subunit 17</fullName>
    </alternativeName>
</protein>
<reference evidence="10 11" key="1">
    <citation type="journal article" date="2016" name="Mol. Biol. Evol.">
        <title>Comparative Genomics of Early-Diverging Mushroom-Forming Fungi Provides Insights into the Origins of Lignocellulose Decay Capabilities.</title>
        <authorList>
            <person name="Nagy L.G."/>
            <person name="Riley R."/>
            <person name="Tritt A."/>
            <person name="Adam C."/>
            <person name="Daum C."/>
            <person name="Floudas D."/>
            <person name="Sun H."/>
            <person name="Yadav J.S."/>
            <person name="Pangilinan J."/>
            <person name="Larsson K.H."/>
            <person name="Matsuura K."/>
            <person name="Barry K."/>
            <person name="Labutti K."/>
            <person name="Kuo R."/>
            <person name="Ohm R.A."/>
            <person name="Bhattacharya S.S."/>
            <person name="Shirouzu T."/>
            <person name="Yoshinaga Y."/>
            <person name="Martin F.M."/>
            <person name="Grigoriev I.V."/>
            <person name="Hibbett D.S."/>
        </authorList>
    </citation>
    <scope>NUCLEOTIDE SEQUENCE [LARGE SCALE GENOMIC DNA]</scope>
    <source>
        <strain evidence="10 11">HHB9708</strain>
    </source>
</reference>
<feature type="compositionally biased region" description="Basic and acidic residues" evidence="9">
    <location>
        <begin position="58"/>
        <end position="67"/>
    </location>
</feature>
<comment type="subcellular location">
    <subcellularLocation>
        <location evidence="1 8">Nucleus</location>
    </subcellularLocation>
</comment>
<accession>A0A164ZQH1</accession>
<keyword evidence="5 8" id="KW-0804">Transcription</keyword>
<dbReference type="PANTHER" id="PTHR13114">
    <property type="entry name" value="MEDIATOR OF RNA POLYMERASE II TRANSCRIPTION SUBUNIT 17"/>
    <property type="match status" value="1"/>
</dbReference>
<keyword evidence="8" id="KW-0010">Activator</keyword>
<evidence type="ECO:0000313" key="10">
    <source>
        <dbReference type="EMBL" id="KZS97956.1"/>
    </source>
</evidence>
<evidence type="ECO:0000256" key="9">
    <source>
        <dbReference type="SAM" id="MobiDB-lite"/>
    </source>
</evidence>
<dbReference type="Proteomes" id="UP000076722">
    <property type="component" value="Unassembled WGS sequence"/>
</dbReference>
<dbReference type="InterPro" id="IPR019313">
    <property type="entry name" value="Mediator_Med17"/>
</dbReference>
<sequence>MARLSLERIYADENGQPIPRLLDVYPDGTEEYEPQEDPVTKLGQTLFRIFQERRDVFDIDAPKRQDAKDEEESDDDKEEQPEKATQKMSMTPEDLMKMRNELMPQLHIAMGEMSLARDLLALLLSTSPPTAQAPALAVSTVSKPPPIPSVAAFNTLLTTGGKDESLRSASDVLGTAAREIERVNESNEKYWQNALLVRSSGWGLVPAPLPPGTSGGNKFARDFLISYGLEQASPPFKRRALAQLSTNSPSPLTFPAREGLRLRVTYETANGSSSSMVGRSKSSDNLDEILRDAQSEVVESEIFRRLIEEAGSLPTAGARVSEKLIVVEAAQGVDLKFELVDEVEEDEASQPESIEACLIGSVLRLYLLQMHRSPRRSSRLLQPIIDVVQYVRFCERVEDEVTMMASSLRDAGFKVRVRFQRVGEGGEGIVGGERMGGEAVLRVDGRHTVRLTMEAPCRLVAHLGRATLGLSSMSQLSQLLREEMEGYLLRKICEAGPEAGGWVVDRMTGSVVGNVGGENRQVSVRFGTRYGIECRVGSRAFSGGRLIDWVRAIM</sequence>
<evidence type="ECO:0000313" key="11">
    <source>
        <dbReference type="Proteomes" id="UP000076722"/>
    </source>
</evidence>
<evidence type="ECO:0000256" key="1">
    <source>
        <dbReference type="ARBA" id="ARBA00004123"/>
    </source>
</evidence>
<comment type="function">
    <text evidence="8">Component of the Mediator complex, a coactivator involved in the regulated transcription of nearly all RNA polymerase II-dependent genes. Mediator functions as a bridge to convey information from gene-specific regulatory proteins to the basal RNA polymerase II transcription machinery. Mediator is recruited to promoters by direct interactions with regulatory proteins and serves as a scaffold for the assembly of a functional preinitiation complex with RNA polymerase II and the general transcription factors.</text>
</comment>
<dbReference type="PANTHER" id="PTHR13114:SF7">
    <property type="entry name" value="MEDIATOR OF RNA POLYMERASE II TRANSCRIPTION SUBUNIT 17"/>
    <property type="match status" value="1"/>
</dbReference>
<dbReference type="GO" id="GO:0070847">
    <property type="term" value="C:core mediator complex"/>
    <property type="evidence" value="ECO:0007669"/>
    <property type="project" value="TreeGrafter"/>
</dbReference>
<feature type="compositionally biased region" description="Basic and acidic residues" evidence="9">
    <location>
        <begin position="1"/>
        <end position="11"/>
    </location>
</feature>